<comment type="caution">
    <text evidence="1">The sequence shown here is derived from an EMBL/GenBank/DDBJ whole genome shotgun (WGS) entry which is preliminary data.</text>
</comment>
<organism evidence="1 2">
    <name type="scientific">Sulfobacillus harzensis</name>
    <dbReference type="NCBI Taxonomy" id="2729629"/>
    <lineage>
        <taxon>Bacteria</taxon>
        <taxon>Bacillati</taxon>
        <taxon>Bacillota</taxon>
        <taxon>Clostridia</taxon>
        <taxon>Eubacteriales</taxon>
        <taxon>Clostridiales Family XVII. Incertae Sedis</taxon>
        <taxon>Sulfobacillus</taxon>
    </lineage>
</organism>
<dbReference type="AlphaFoldDB" id="A0A7Y0L546"/>
<evidence type="ECO:0000313" key="2">
    <source>
        <dbReference type="Proteomes" id="UP000533476"/>
    </source>
</evidence>
<protein>
    <submittedName>
        <fullName evidence="1">Ribbon-helix-helix protein, CopG family</fullName>
    </submittedName>
</protein>
<sequence>MSTAEKTARISLYVTPACRAQLDHLWRETGRQKSEIVAEALNHYYETLRKDGKIRAAQ</sequence>
<dbReference type="EMBL" id="JABBVZ010000053">
    <property type="protein sequence ID" value="NMP23498.1"/>
    <property type="molecule type" value="Genomic_DNA"/>
</dbReference>
<dbReference type="GO" id="GO:0006355">
    <property type="term" value="P:regulation of DNA-templated transcription"/>
    <property type="evidence" value="ECO:0007669"/>
    <property type="project" value="InterPro"/>
</dbReference>
<accession>A0A7Y0L546</accession>
<dbReference type="Proteomes" id="UP000533476">
    <property type="component" value="Unassembled WGS sequence"/>
</dbReference>
<gene>
    <name evidence="1" type="ORF">HIJ39_14215</name>
</gene>
<reference evidence="1 2" key="1">
    <citation type="submission" date="2020-04" db="EMBL/GenBank/DDBJ databases">
        <authorList>
            <person name="Zhang R."/>
            <person name="Schippers A."/>
        </authorList>
    </citation>
    <scope>NUCLEOTIDE SEQUENCE [LARGE SCALE GENOMIC DNA]</scope>
    <source>
        <strain evidence="1 2">DSM 109850</strain>
    </source>
</reference>
<name>A0A7Y0L546_9FIRM</name>
<dbReference type="RefSeq" id="WP_169100827.1">
    <property type="nucleotide sequence ID" value="NZ_JABBVZ010000053.1"/>
</dbReference>
<evidence type="ECO:0000313" key="1">
    <source>
        <dbReference type="EMBL" id="NMP23498.1"/>
    </source>
</evidence>
<keyword evidence="2" id="KW-1185">Reference proteome</keyword>
<proteinExistence type="predicted"/>